<feature type="compositionally biased region" description="Basic and acidic residues" evidence="6">
    <location>
        <begin position="1126"/>
        <end position="1142"/>
    </location>
</feature>
<comment type="similarity">
    <text evidence="2">Belongs to the protein kinase superfamily. CAMK Ser/Thr protein kinase family.</text>
</comment>
<dbReference type="GO" id="GO:0030016">
    <property type="term" value="C:myofibril"/>
    <property type="evidence" value="ECO:0007669"/>
    <property type="project" value="UniProtKB-SubCell"/>
</dbReference>
<dbReference type="SMART" id="SM00408">
    <property type="entry name" value="IGc2"/>
    <property type="match status" value="5"/>
</dbReference>
<keyword evidence="4" id="KW-1015">Disulfide bond</keyword>
<dbReference type="EMBL" id="JAWZYT010001240">
    <property type="protein sequence ID" value="KAK4314124.1"/>
    <property type="molecule type" value="Genomic_DNA"/>
</dbReference>
<dbReference type="GO" id="GO:0009653">
    <property type="term" value="P:anatomical structure morphogenesis"/>
    <property type="evidence" value="ECO:0007669"/>
    <property type="project" value="UniProtKB-ARBA"/>
</dbReference>
<comment type="subcellular location">
    <subcellularLocation>
        <location evidence="1">Cytoplasm</location>
        <location evidence="1">Myofibril</location>
    </subcellularLocation>
</comment>
<dbReference type="PROSITE" id="PS50011">
    <property type="entry name" value="PROTEIN_KINASE_DOM"/>
    <property type="match status" value="1"/>
</dbReference>
<dbReference type="SUPFAM" id="SSF48726">
    <property type="entry name" value="Immunoglobulin"/>
    <property type="match status" value="5"/>
</dbReference>
<keyword evidence="11" id="KW-1185">Reference proteome</keyword>
<evidence type="ECO:0000256" key="2">
    <source>
        <dbReference type="ARBA" id="ARBA00006692"/>
    </source>
</evidence>
<dbReference type="GO" id="GO:0030154">
    <property type="term" value="P:cell differentiation"/>
    <property type="evidence" value="ECO:0007669"/>
    <property type="project" value="UniProtKB-ARBA"/>
</dbReference>
<dbReference type="InterPro" id="IPR013098">
    <property type="entry name" value="Ig_I-set"/>
</dbReference>
<dbReference type="Proteomes" id="UP001292094">
    <property type="component" value="Unassembled WGS sequence"/>
</dbReference>
<evidence type="ECO:0000256" key="6">
    <source>
        <dbReference type="SAM" id="MobiDB-lite"/>
    </source>
</evidence>
<dbReference type="InterPro" id="IPR007110">
    <property type="entry name" value="Ig-like_dom"/>
</dbReference>
<feature type="region of interest" description="Disordered" evidence="6">
    <location>
        <begin position="1"/>
        <end position="23"/>
    </location>
</feature>
<evidence type="ECO:0000256" key="5">
    <source>
        <dbReference type="ARBA" id="ARBA00023319"/>
    </source>
</evidence>
<feature type="region of interest" description="Disordered" evidence="6">
    <location>
        <begin position="1219"/>
        <end position="1265"/>
    </location>
</feature>
<dbReference type="Gene3D" id="1.10.510.10">
    <property type="entry name" value="Transferase(Phosphotransferase) domain 1"/>
    <property type="match status" value="1"/>
</dbReference>
<evidence type="ECO:0000256" key="4">
    <source>
        <dbReference type="ARBA" id="ARBA00023157"/>
    </source>
</evidence>
<dbReference type="PROSITE" id="PS50853">
    <property type="entry name" value="FN3"/>
    <property type="match status" value="1"/>
</dbReference>
<evidence type="ECO:0000313" key="10">
    <source>
        <dbReference type="EMBL" id="KAK4314124.1"/>
    </source>
</evidence>
<dbReference type="SUPFAM" id="SSF56112">
    <property type="entry name" value="Protein kinase-like (PK-like)"/>
    <property type="match status" value="1"/>
</dbReference>
<dbReference type="InterPro" id="IPR003599">
    <property type="entry name" value="Ig_sub"/>
</dbReference>
<dbReference type="Gene3D" id="3.30.200.20">
    <property type="entry name" value="Phosphorylase Kinase, domain 1"/>
    <property type="match status" value="1"/>
</dbReference>
<dbReference type="Gene3D" id="2.60.40.10">
    <property type="entry name" value="Immunoglobulins"/>
    <property type="match status" value="6"/>
</dbReference>
<feature type="compositionally biased region" description="Polar residues" evidence="6">
    <location>
        <begin position="1233"/>
        <end position="1246"/>
    </location>
</feature>
<dbReference type="FunFam" id="2.60.40.10:FF:000107">
    <property type="entry name" value="Myosin, light chain kinase a"/>
    <property type="match status" value="1"/>
</dbReference>
<comment type="caution">
    <text evidence="10">The sequence shown here is derived from an EMBL/GenBank/DDBJ whole genome shotgun (WGS) entry which is preliminary data.</text>
</comment>
<dbReference type="CDD" id="cd00096">
    <property type="entry name" value="Ig"/>
    <property type="match status" value="2"/>
</dbReference>
<dbReference type="PROSITE" id="PS50835">
    <property type="entry name" value="IG_LIKE"/>
    <property type="match status" value="3"/>
</dbReference>
<dbReference type="InterPro" id="IPR036179">
    <property type="entry name" value="Ig-like_dom_sf"/>
</dbReference>
<dbReference type="FunFam" id="2.60.40.10:FF:000080">
    <property type="entry name" value="Myosin light chain kinase, smooth muscle"/>
    <property type="match status" value="1"/>
</dbReference>
<evidence type="ECO:0000259" key="7">
    <source>
        <dbReference type="PROSITE" id="PS50011"/>
    </source>
</evidence>
<feature type="region of interest" description="Disordered" evidence="6">
    <location>
        <begin position="1111"/>
        <end position="1142"/>
    </location>
</feature>
<feature type="domain" description="Ig-like" evidence="8">
    <location>
        <begin position="542"/>
        <end position="631"/>
    </location>
</feature>
<dbReference type="CDD" id="cd00063">
    <property type="entry name" value="FN3"/>
    <property type="match status" value="1"/>
</dbReference>
<evidence type="ECO:0000256" key="3">
    <source>
        <dbReference type="ARBA" id="ARBA00022737"/>
    </source>
</evidence>
<keyword evidence="3" id="KW-0677">Repeat</keyword>
<feature type="compositionally biased region" description="Low complexity" evidence="6">
    <location>
        <begin position="11"/>
        <end position="23"/>
    </location>
</feature>
<dbReference type="InterPro" id="IPR000719">
    <property type="entry name" value="Prot_kinase_dom"/>
</dbReference>
<organism evidence="10 11">
    <name type="scientific">Petrolisthes manimaculis</name>
    <dbReference type="NCBI Taxonomy" id="1843537"/>
    <lineage>
        <taxon>Eukaryota</taxon>
        <taxon>Metazoa</taxon>
        <taxon>Ecdysozoa</taxon>
        <taxon>Arthropoda</taxon>
        <taxon>Crustacea</taxon>
        <taxon>Multicrustacea</taxon>
        <taxon>Malacostraca</taxon>
        <taxon>Eumalacostraca</taxon>
        <taxon>Eucarida</taxon>
        <taxon>Decapoda</taxon>
        <taxon>Pleocyemata</taxon>
        <taxon>Anomura</taxon>
        <taxon>Galatheoidea</taxon>
        <taxon>Porcellanidae</taxon>
        <taxon>Petrolisthes</taxon>
    </lineage>
</organism>
<dbReference type="SUPFAM" id="SSF49265">
    <property type="entry name" value="Fibronectin type III"/>
    <property type="match status" value="1"/>
</dbReference>
<name>A0AAE1PTQ2_9EUCA</name>
<evidence type="ECO:0000256" key="1">
    <source>
        <dbReference type="ARBA" id="ARBA00004657"/>
    </source>
</evidence>
<feature type="domain" description="Fibronectin type-III" evidence="9">
    <location>
        <begin position="310"/>
        <end position="404"/>
    </location>
</feature>
<feature type="region of interest" description="Disordered" evidence="6">
    <location>
        <begin position="1170"/>
        <end position="1192"/>
    </location>
</feature>
<dbReference type="Pfam" id="PF00069">
    <property type="entry name" value="Pkinase"/>
    <property type="match status" value="1"/>
</dbReference>
<dbReference type="InterPro" id="IPR036116">
    <property type="entry name" value="FN3_sf"/>
</dbReference>
<reference evidence="10" key="1">
    <citation type="submission" date="2023-11" db="EMBL/GenBank/DDBJ databases">
        <title>Genome assemblies of two species of porcelain crab, Petrolisthes cinctipes and Petrolisthes manimaculis (Anomura: Porcellanidae).</title>
        <authorList>
            <person name="Angst P."/>
        </authorList>
    </citation>
    <scope>NUCLEOTIDE SEQUENCE</scope>
    <source>
        <strain evidence="10">PB745_02</strain>
        <tissue evidence="10">Gill</tissue>
    </source>
</reference>
<dbReference type="InterPro" id="IPR003598">
    <property type="entry name" value="Ig_sub2"/>
</dbReference>
<dbReference type="Pfam" id="PF07679">
    <property type="entry name" value="I-set"/>
    <property type="match status" value="5"/>
</dbReference>
<dbReference type="AlphaFoldDB" id="A0AAE1PTQ2"/>
<sequence>MLRRGPSYTPSSGHEGGSSASHEVVQGWTGGHVRGQGLLHYDGDRAFLEIRPAQGGDSGMYKCVIKNDHGSAETECEVTIRKCFEPPCFTYTFPNQAKLPGRDAKMAVKYDGVPLPELTWFFNDEPIKPDGDKFRVRKEGDGQTLMLKECTYSDSGTYKVVAKNREGQVEHKATLEVADDIDPNRRAEAPVFLKVIGDQEVFEGSKALFKAVVVGRPEPEFKWYKDGHAVVSTFRSVVERDTDGLIRLTIRGVVQDDGGVYTLKAWNDHGEASCQGKLICETLTSLSKRPVGDEYQGFDRIRRSGVPMPLPEKPMISALYDRRATISWLPYLAAPPSQPVTYLIEMCEYPEGEWSTYRTGIRGCSVDVTTLLPKCDYKFRVRVANKYGVSEPSPYVTTLRHKLELPPISYEPYMDPNYEYKGEGPYVPEGFRIGRDIKGNYFAAPRFLRLDHDTQYGLRGFNASVKWYAYGYPLPKVRFLRNDKPLDVGGKGRYTYTQEATGEICLFIDRMNESDVGVYECHVTNEHGASRQRIKMALSEYPRVLHPLEELHLRANSSGKIMCRIAGSPACQVKWYRDWEPLVPSYRFKASYMEPDWYVLTISGASVRDAGLYSCSAVNVAGSVHTSCMIHVEDDDTGFYWTGPGMGRQVELNYRRGTLEDHYDIGDEIGRGTQGVIYHCAEHHTGRNFAAKSMWGKDNFKMWMHNEFQMMNTINTCKHVVRLYDAYESAKNMVLVEEMCGGGDLLSVLVQKSYLTEYEVCLFVRQILLGLEHMHDRCIAHLGLNIGDILLVRPNGLEIKIGDLSLSRNIRICNVQPLDYGMPEFVAPEVANGEGVAYAVDMWSLGIITYILLSGTSPFRGENDRETLTKVKKGEMSFDMEAFRHISEEAKDFIAKLLVFKSDVRMDVKNALRHPWLQLATNMPRDPYKINTDRLKAYYSKFRDWYGNASCKRWYRRRTLSSCFTHPSKMVYPPGEVYTPPESPEREILPVKTDEYNFEPRDYSYEIEDFKNDSNYQMGPDTYLLQLRDVEFPCRLRSYMKVASNRSPSFNMALKENDYDYQVSQEAEEVVDRSSARRRYQPRRKKPFKPTQFVVWKDEQEGRRRARTYQQSLQEKHEASALAIEESQRQEAEQRQKTSQRRELMLQQKTMMQQEAMMREEAILRREATHRRELSQRREHSQRMEMADSRSYNEKVMAEARAVNRQVSDSLMMENYSSEMHQHHHHHHHQGAMSATQHSRVGTTSAAIPEPPCPLCGNPDYHPEE</sequence>
<protein>
    <submittedName>
        <fullName evidence="10">Uncharacterized protein</fullName>
    </submittedName>
</protein>
<dbReference type="PANTHER" id="PTHR47633">
    <property type="entry name" value="IMMUNOGLOBULIN"/>
    <property type="match status" value="1"/>
</dbReference>
<dbReference type="InterPro" id="IPR003961">
    <property type="entry name" value="FN3_dom"/>
</dbReference>
<accession>A0AAE1PTQ2</accession>
<feature type="domain" description="Protein kinase" evidence="7">
    <location>
        <begin position="663"/>
        <end position="917"/>
    </location>
</feature>
<dbReference type="FunFam" id="2.60.40.10:FF:000032">
    <property type="entry name" value="palladin isoform X1"/>
    <property type="match status" value="1"/>
</dbReference>
<feature type="domain" description="Ig-like" evidence="8">
    <location>
        <begin position="190"/>
        <end position="279"/>
    </location>
</feature>
<gene>
    <name evidence="10" type="ORF">Pmani_014573</name>
</gene>
<dbReference type="SMART" id="SM00060">
    <property type="entry name" value="FN3"/>
    <property type="match status" value="1"/>
</dbReference>
<dbReference type="InterPro" id="IPR011009">
    <property type="entry name" value="Kinase-like_dom_sf"/>
</dbReference>
<evidence type="ECO:0000259" key="9">
    <source>
        <dbReference type="PROSITE" id="PS50853"/>
    </source>
</evidence>
<dbReference type="PANTHER" id="PTHR47633:SF3">
    <property type="entry name" value="STRIATED MUSCLE PREFERENTIALLY EXPRESSED PROTEIN KINASE"/>
    <property type="match status" value="1"/>
</dbReference>
<dbReference type="GO" id="GO:0004672">
    <property type="term" value="F:protein kinase activity"/>
    <property type="evidence" value="ECO:0007669"/>
    <property type="project" value="InterPro"/>
</dbReference>
<proteinExistence type="inferred from homology"/>
<dbReference type="InterPro" id="IPR013783">
    <property type="entry name" value="Ig-like_fold"/>
</dbReference>
<feature type="domain" description="Ig-like" evidence="8">
    <location>
        <begin position="87"/>
        <end position="176"/>
    </location>
</feature>
<dbReference type="SMART" id="SM00409">
    <property type="entry name" value="IG"/>
    <property type="match status" value="5"/>
</dbReference>
<keyword evidence="5" id="KW-0393">Immunoglobulin domain</keyword>
<dbReference type="GO" id="GO:0005524">
    <property type="term" value="F:ATP binding"/>
    <property type="evidence" value="ECO:0007669"/>
    <property type="project" value="InterPro"/>
</dbReference>
<evidence type="ECO:0000259" key="8">
    <source>
        <dbReference type="PROSITE" id="PS50835"/>
    </source>
</evidence>
<evidence type="ECO:0000313" key="11">
    <source>
        <dbReference type="Proteomes" id="UP001292094"/>
    </source>
</evidence>